<keyword evidence="2 6" id="KW-0812">Transmembrane</keyword>
<feature type="transmembrane region" description="Helical" evidence="6">
    <location>
        <begin position="82"/>
        <end position="104"/>
    </location>
</feature>
<dbReference type="EMBL" id="CCSD01000079">
    <property type="protein sequence ID" value="CDZ90186.1"/>
    <property type="molecule type" value="Genomic_DNA"/>
</dbReference>
<evidence type="ECO:0000256" key="3">
    <source>
        <dbReference type="ARBA" id="ARBA00022989"/>
    </source>
</evidence>
<protein>
    <submittedName>
        <fullName evidence="7">Uncharacterized protein</fullName>
    </submittedName>
</protein>
<evidence type="ECO:0000256" key="5">
    <source>
        <dbReference type="SAM" id="MobiDB-lite"/>
    </source>
</evidence>
<evidence type="ECO:0000313" key="7">
    <source>
        <dbReference type="EMBL" id="CDZ90186.1"/>
    </source>
</evidence>
<reference evidence="7 8" key="1">
    <citation type="journal article" date="2014" name="Genome Announc.">
        <title>Draft Genome Sequence of Propane- and Butane-Oxidizing Actinobacterium Rhodococcus ruber IEGM 231.</title>
        <authorList>
            <person name="Ivshina I.B."/>
            <person name="Kuyukina M.S."/>
            <person name="Krivoruchko A.V."/>
            <person name="Barbe V."/>
            <person name="Fischer C."/>
        </authorList>
    </citation>
    <scope>NUCLEOTIDE SEQUENCE [LARGE SCALE GENOMIC DNA]</scope>
</reference>
<keyword evidence="3 6" id="KW-1133">Transmembrane helix</keyword>
<feature type="transmembrane region" description="Helical" evidence="6">
    <location>
        <begin position="58"/>
        <end position="76"/>
    </location>
</feature>
<evidence type="ECO:0000256" key="4">
    <source>
        <dbReference type="ARBA" id="ARBA00023136"/>
    </source>
</evidence>
<evidence type="ECO:0000256" key="2">
    <source>
        <dbReference type="ARBA" id="ARBA00022692"/>
    </source>
</evidence>
<accession>A0A098BR40</accession>
<organism evidence="7 8">
    <name type="scientific">Rhodococcus ruber</name>
    <dbReference type="NCBI Taxonomy" id="1830"/>
    <lineage>
        <taxon>Bacteria</taxon>
        <taxon>Bacillati</taxon>
        <taxon>Actinomycetota</taxon>
        <taxon>Actinomycetes</taxon>
        <taxon>Mycobacteriales</taxon>
        <taxon>Nocardiaceae</taxon>
        <taxon>Rhodococcus</taxon>
    </lineage>
</organism>
<gene>
    <name evidence="7" type="ORF">RHRU231_660032</name>
</gene>
<evidence type="ECO:0000256" key="1">
    <source>
        <dbReference type="ARBA" id="ARBA00004141"/>
    </source>
</evidence>
<dbReference type="Pfam" id="PF01566">
    <property type="entry name" value="Nramp"/>
    <property type="match status" value="1"/>
</dbReference>
<evidence type="ECO:0000256" key="6">
    <source>
        <dbReference type="SAM" id="Phobius"/>
    </source>
</evidence>
<dbReference type="Proteomes" id="UP000042997">
    <property type="component" value="Unassembled WGS sequence"/>
</dbReference>
<comment type="subcellular location">
    <subcellularLocation>
        <location evidence="1">Membrane</location>
        <topology evidence="1">Multi-pass membrane protein</topology>
    </subcellularLocation>
</comment>
<evidence type="ECO:0000313" key="8">
    <source>
        <dbReference type="Proteomes" id="UP000042997"/>
    </source>
</evidence>
<dbReference type="GO" id="GO:0046873">
    <property type="term" value="F:metal ion transmembrane transporter activity"/>
    <property type="evidence" value="ECO:0007669"/>
    <property type="project" value="InterPro"/>
</dbReference>
<dbReference type="InterPro" id="IPR001046">
    <property type="entry name" value="NRAMP_fam"/>
</dbReference>
<feature type="compositionally biased region" description="Basic and acidic residues" evidence="5">
    <location>
        <begin position="127"/>
        <end position="147"/>
    </location>
</feature>
<dbReference type="GO" id="GO:0016020">
    <property type="term" value="C:membrane"/>
    <property type="evidence" value="ECO:0007669"/>
    <property type="project" value="UniProtKB-SubCell"/>
</dbReference>
<dbReference type="AlphaFoldDB" id="A0A098BR40"/>
<keyword evidence="4 6" id="KW-0472">Membrane</keyword>
<name>A0A098BR40_9NOCA</name>
<proteinExistence type="predicted"/>
<sequence>MRSIRSTGRTRRWVRNSVRRWRCCSPWDCWPPDSPPPRSGPMPAALIMDGQLRRRIPLLARRLIALVPALAVVALGTDPSRALMLSQVVLSFGIPFAVDSAGAIDQRPGTDGRRGQPSGHHSSGLGDRSDYHRFESGPDLPDRAAVR</sequence>
<feature type="region of interest" description="Disordered" evidence="5">
    <location>
        <begin position="103"/>
        <end position="147"/>
    </location>
</feature>